<dbReference type="STRING" id="326424.FRAAL6320"/>
<protein>
    <submittedName>
        <fullName evidence="1">Uncharacterized protein</fullName>
    </submittedName>
</protein>
<reference evidence="1 2" key="1">
    <citation type="journal article" date="2007" name="Genome Res.">
        <title>Genome characteristics of facultatively symbiotic Frankia sp. strains reflect host range and host plant biogeography.</title>
        <authorList>
            <person name="Normand P."/>
            <person name="Lapierre P."/>
            <person name="Tisa L.S."/>
            <person name="Gogarten J.P."/>
            <person name="Alloisio N."/>
            <person name="Bagnarol E."/>
            <person name="Bassi C.A."/>
            <person name="Berry A.M."/>
            <person name="Bickhart D.M."/>
            <person name="Choisne N."/>
            <person name="Couloux A."/>
            <person name="Cournoyer B."/>
            <person name="Cruveiller S."/>
            <person name="Daubin V."/>
            <person name="Demange N."/>
            <person name="Francino M.P."/>
            <person name="Goltsman E."/>
            <person name="Huang Y."/>
            <person name="Kopp O.R."/>
            <person name="Labarre L."/>
            <person name="Lapidus A."/>
            <person name="Lavire C."/>
            <person name="Marechal J."/>
            <person name="Martinez M."/>
            <person name="Mastronunzio J.E."/>
            <person name="Mullin B.C."/>
            <person name="Niemann J."/>
            <person name="Pujic P."/>
            <person name="Rawnsley T."/>
            <person name="Rouy Z."/>
            <person name="Schenowitz C."/>
            <person name="Sellstedt A."/>
            <person name="Tavares F."/>
            <person name="Tomkins J.P."/>
            <person name="Vallenet D."/>
            <person name="Valverde C."/>
            <person name="Wall L.G."/>
            <person name="Wang Y."/>
            <person name="Medigue C."/>
            <person name="Benson D.R."/>
        </authorList>
    </citation>
    <scope>NUCLEOTIDE SEQUENCE [LARGE SCALE GENOMIC DNA]</scope>
    <source>
        <strain evidence="2">DSM 45986 / CECT 9034 / ACN14a</strain>
    </source>
</reference>
<evidence type="ECO:0000313" key="2">
    <source>
        <dbReference type="Proteomes" id="UP000000657"/>
    </source>
</evidence>
<dbReference type="AlphaFoldDB" id="Q0RC84"/>
<dbReference type="HOGENOM" id="CLU_2716556_0_0_11"/>
<organism evidence="1 2">
    <name type="scientific">Frankia alni (strain DSM 45986 / CECT 9034 / ACN14a)</name>
    <dbReference type="NCBI Taxonomy" id="326424"/>
    <lineage>
        <taxon>Bacteria</taxon>
        <taxon>Bacillati</taxon>
        <taxon>Actinomycetota</taxon>
        <taxon>Actinomycetes</taxon>
        <taxon>Frankiales</taxon>
        <taxon>Frankiaceae</taxon>
        <taxon>Frankia</taxon>
    </lineage>
</organism>
<sequence length="72" mass="8192">MAFWGRCHGMASVPRMGKAWDGSNGPGTDVAPYDGVTVRSYHDGTSRIWRWPREWRAGRWDRGWRRSGGAGR</sequence>
<proteinExistence type="predicted"/>
<gene>
    <name evidence="1" type="ordered locus">FRAAL6320</name>
</gene>
<accession>Q0RC84</accession>
<dbReference type="Proteomes" id="UP000000657">
    <property type="component" value="Chromosome"/>
</dbReference>
<dbReference type="KEGG" id="fal:FRAAL6320"/>
<keyword evidence="2" id="KW-1185">Reference proteome</keyword>
<evidence type="ECO:0000313" key="1">
    <source>
        <dbReference type="EMBL" id="CAJ64943.1"/>
    </source>
</evidence>
<name>Q0RC84_FRAAA</name>
<dbReference type="EMBL" id="CT573213">
    <property type="protein sequence ID" value="CAJ64943.1"/>
    <property type="molecule type" value="Genomic_DNA"/>
</dbReference>